<reference evidence="1 2" key="1">
    <citation type="journal article" date="2013" name="Curr. Biol.">
        <title>The Genome of the Foraminiferan Reticulomyxa filosa.</title>
        <authorList>
            <person name="Glockner G."/>
            <person name="Hulsmann N."/>
            <person name="Schleicher M."/>
            <person name="Noegel A.A."/>
            <person name="Eichinger L."/>
            <person name="Gallinger C."/>
            <person name="Pawlowski J."/>
            <person name="Sierra R."/>
            <person name="Euteneuer U."/>
            <person name="Pillet L."/>
            <person name="Moustafa A."/>
            <person name="Platzer M."/>
            <person name="Groth M."/>
            <person name="Szafranski K."/>
            <person name="Schliwa M."/>
        </authorList>
    </citation>
    <scope>NUCLEOTIDE SEQUENCE [LARGE SCALE GENOMIC DNA]</scope>
</reference>
<protein>
    <submittedName>
        <fullName evidence="1">Uncharacterized protein</fullName>
    </submittedName>
</protein>
<dbReference type="Proteomes" id="UP000023152">
    <property type="component" value="Unassembled WGS sequence"/>
</dbReference>
<accession>X6NJV5</accession>
<organism evidence="1 2">
    <name type="scientific">Reticulomyxa filosa</name>
    <dbReference type="NCBI Taxonomy" id="46433"/>
    <lineage>
        <taxon>Eukaryota</taxon>
        <taxon>Sar</taxon>
        <taxon>Rhizaria</taxon>
        <taxon>Retaria</taxon>
        <taxon>Foraminifera</taxon>
        <taxon>Monothalamids</taxon>
        <taxon>Reticulomyxidae</taxon>
        <taxon>Reticulomyxa</taxon>
    </lineage>
</organism>
<dbReference type="InterPro" id="IPR026750">
    <property type="entry name" value="NTAN1"/>
</dbReference>
<dbReference type="GO" id="GO:0006511">
    <property type="term" value="P:ubiquitin-dependent protein catabolic process"/>
    <property type="evidence" value="ECO:0007669"/>
    <property type="project" value="TreeGrafter"/>
</dbReference>
<dbReference type="EMBL" id="ASPP01008148">
    <property type="protein sequence ID" value="ETO26004.1"/>
    <property type="molecule type" value="Genomic_DNA"/>
</dbReference>
<feature type="non-terminal residue" evidence="1">
    <location>
        <position position="156"/>
    </location>
</feature>
<gene>
    <name evidence="1" type="ORF">RFI_11134</name>
</gene>
<proteinExistence type="predicted"/>
<name>X6NJV5_RETFI</name>
<evidence type="ECO:0000313" key="2">
    <source>
        <dbReference type="Proteomes" id="UP000023152"/>
    </source>
</evidence>
<keyword evidence="2" id="KW-1185">Reference proteome</keyword>
<dbReference type="GO" id="GO:0008418">
    <property type="term" value="F:protein-N-terminal asparagine amidohydrolase activity"/>
    <property type="evidence" value="ECO:0007669"/>
    <property type="project" value="InterPro"/>
</dbReference>
<dbReference type="GO" id="GO:0005634">
    <property type="term" value="C:nucleus"/>
    <property type="evidence" value="ECO:0007669"/>
    <property type="project" value="TreeGrafter"/>
</dbReference>
<dbReference type="Pfam" id="PF14736">
    <property type="entry name" value="N_Asn_amidohyd"/>
    <property type="match status" value="1"/>
</dbReference>
<dbReference type="OrthoDB" id="539995at2759"/>
<dbReference type="PANTHER" id="PTHR12498:SF0">
    <property type="entry name" value="PROTEIN N-TERMINAL ASPARAGINE AMIDOHYDROLASE"/>
    <property type="match status" value="1"/>
</dbReference>
<sequence>MPLLIGKKMKDLTSKTSNPWQNEEIEKLEKELMLRNDLITEKSVIVLQNECASISTLVAKQYDSIGSVFATTCNIIFFVLNQSTKKIMCVHLDEGVKSDKKCMETLLTKHFSAKEREGGEIGMYIVGGYMDEKNTSQQVTQEILKQLINTSPEKCN</sequence>
<dbReference type="AlphaFoldDB" id="X6NJV5"/>
<comment type="caution">
    <text evidence="1">The sequence shown here is derived from an EMBL/GenBank/DDBJ whole genome shotgun (WGS) entry which is preliminary data.</text>
</comment>
<dbReference type="PANTHER" id="PTHR12498">
    <property type="entry name" value="N-TERMINAL ASPARAGINE AMIDOHYDROLASE"/>
    <property type="match status" value="1"/>
</dbReference>
<evidence type="ECO:0000313" key="1">
    <source>
        <dbReference type="EMBL" id="ETO26004.1"/>
    </source>
</evidence>